<dbReference type="Pfam" id="PF02154">
    <property type="entry name" value="FliM"/>
    <property type="match status" value="1"/>
</dbReference>
<keyword evidence="15" id="KW-0282">Flagellum</keyword>
<dbReference type="InterPro" id="IPR001689">
    <property type="entry name" value="Flag_FliM"/>
</dbReference>
<evidence type="ECO:0000313" key="15">
    <source>
        <dbReference type="EMBL" id="OUR98642.1"/>
    </source>
</evidence>
<comment type="caution">
    <text evidence="15">The sequence shown here is derived from an EMBL/GenBank/DDBJ whole genome shotgun (WGS) entry which is preliminary data.</text>
</comment>
<keyword evidence="7" id="KW-0997">Cell inner membrane</keyword>
<dbReference type="InterPro" id="IPR036429">
    <property type="entry name" value="SpoA-like_sf"/>
</dbReference>
<name>A0A1Y5FG05_9BACT</name>
<evidence type="ECO:0000256" key="4">
    <source>
        <dbReference type="ARBA" id="ARBA00021898"/>
    </source>
</evidence>
<dbReference type="PIRSF" id="PIRSF002888">
    <property type="entry name" value="FliM"/>
    <property type="match status" value="1"/>
</dbReference>
<evidence type="ECO:0000256" key="5">
    <source>
        <dbReference type="ARBA" id="ARBA00022475"/>
    </source>
</evidence>
<sequence>MAQVLSQDEVDALLNAVNDGDSDDLMGGDGGDFDGGDDSDDNIQTYDLTNQDRVIRGRMPILEIIYERFIRSFRVSLSNSLRKISTISMISTDLLKFGEFVNTLPIPSCMCIMRYNELRGPALLVFESKLAYAIIDSYFGGTDRPFTKIEGKEFTMIELSFMKKVMDMAINDLEEAWAPVHRIDAQYLRTEINPQFVGVVPPSDVIIATTLEVEFESASGTIMIVVPYSTIEPIKQKLSSSFQTDNDMADSIWTQAMNEHIKQANATMVVKLGETSITVGDLVTLEKGDIIPLNQEASGEVIVEVEGVDKMKCLIGTHKGNRAVQITQVDKTIRKEMSMAEE</sequence>
<dbReference type="GO" id="GO:0009425">
    <property type="term" value="C:bacterial-type flagellum basal body"/>
    <property type="evidence" value="ECO:0007669"/>
    <property type="project" value="UniProtKB-SubCell"/>
</dbReference>
<dbReference type="Gene3D" id="2.30.330.10">
    <property type="entry name" value="SpoA-like"/>
    <property type="match status" value="1"/>
</dbReference>
<dbReference type="PRINTS" id="PR00955">
    <property type="entry name" value="FLGMOTORFLIM"/>
</dbReference>
<dbReference type="NCBIfam" id="TIGR01397">
    <property type="entry name" value="fliM_switch"/>
    <property type="match status" value="1"/>
</dbReference>
<comment type="similarity">
    <text evidence="3">Belongs to the FliM family.</text>
</comment>
<evidence type="ECO:0000313" key="16">
    <source>
        <dbReference type="Proteomes" id="UP000196531"/>
    </source>
</evidence>
<keyword evidence="15" id="KW-0969">Cilium</keyword>
<dbReference type="SUPFAM" id="SSF103039">
    <property type="entry name" value="CheC-like"/>
    <property type="match status" value="1"/>
</dbReference>
<dbReference type="PANTHER" id="PTHR30034:SF3">
    <property type="entry name" value="FLAGELLAR MOTOR SWITCH PROTEIN FLIM"/>
    <property type="match status" value="1"/>
</dbReference>
<feature type="region of interest" description="Disordered" evidence="13">
    <location>
        <begin position="17"/>
        <end position="40"/>
    </location>
</feature>
<evidence type="ECO:0000256" key="8">
    <source>
        <dbReference type="ARBA" id="ARBA00022779"/>
    </source>
</evidence>
<comment type="subcellular location">
    <subcellularLocation>
        <location evidence="1">Bacterial flagellum basal body</location>
    </subcellularLocation>
    <subcellularLocation>
        <location evidence="2">Cell inner membrane</location>
        <topology evidence="2">Peripheral membrane protein</topology>
    </subcellularLocation>
</comment>
<evidence type="ECO:0000256" key="3">
    <source>
        <dbReference type="ARBA" id="ARBA00011049"/>
    </source>
</evidence>
<accession>A0A1Y5FG05</accession>
<dbReference type="Pfam" id="PF01052">
    <property type="entry name" value="FliMN_C"/>
    <property type="match status" value="1"/>
</dbReference>
<keyword evidence="15" id="KW-0966">Cell projection</keyword>
<dbReference type="PANTHER" id="PTHR30034">
    <property type="entry name" value="FLAGELLAR MOTOR SWITCH PROTEIN FLIM"/>
    <property type="match status" value="1"/>
</dbReference>
<keyword evidence="5" id="KW-1003">Cell membrane</keyword>
<dbReference type="SUPFAM" id="SSF101801">
    <property type="entry name" value="Surface presentation of antigens (SPOA)"/>
    <property type="match status" value="1"/>
</dbReference>
<protein>
    <recommendedName>
        <fullName evidence="4 12">Flagellar motor switch protein FliM</fullName>
    </recommendedName>
</protein>
<dbReference type="InterPro" id="IPR028976">
    <property type="entry name" value="CheC-like_sf"/>
</dbReference>
<keyword evidence="10" id="KW-0975">Bacterial flagellum</keyword>
<reference evidence="16" key="1">
    <citation type="journal article" date="2017" name="Proc. Natl. Acad. Sci. U.S.A.">
        <title>Simulation of Deepwater Horizon oil plume reveals substrate specialization within a complex community of hydrocarbon-degraders.</title>
        <authorList>
            <person name="Hu P."/>
            <person name="Dubinsky E.A."/>
            <person name="Probst A.J."/>
            <person name="Wang J."/>
            <person name="Sieber C.M.K."/>
            <person name="Tom L.M."/>
            <person name="Gardinali P."/>
            <person name="Banfield J.F."/>
            <person name="Atlas R.M."/>
            <person name="Andersen G.L."/>
        </authorList>
    </citation>
    <scope>NUCLEOTIDE SEQUENCE [LARGE SCALE GENOMIC DNA]</scope>
</reference>
<gene>
    <name evidence="15" type="ORF">A9Q84_04290</name>
</gene>
<dbReference type="GO" id="GO:0003774">
    <property type="term" value="F:cytoskeletal motor activity"/>
    <property type="evidence" value="ECO:0007669"/>
    <property type="project" value="InterPro"/>
</dbReference>
<evidence type="ECO:0000256" key="12">
    <source>
        <dbReference type="NCBIfam" id="TIGR01397"/>
    </source>
</evidence>
<feature type="compositionally biased region" description="Acidic residues" evidence="13">
    <location>
        <begin position="20"/>
        <end position="40"/>
    </location>
</feature>
<dbReference type="CDD" id="cd17908">
    <property type="entry name" value="FliM"/>
    <property type="match status" value="1"/>
</dbReference>
<evidence type="ECO:0000256" key="13">
    <source>
        <dbReference type="SAM" id="MobiDB-lite"/>
    </source>
</evidence>
<proteinExistence type="inferred from homology"/>
<evidence type="ECO:0000256" key="6">
    <source>
        <dbReference type="ARBA" id="ARBA00022500"/>
    </source>
</evidence>
<evidence type="ECO:0000256" key="9">
    <source>
        <dbReference type="ARBA" id="ARBA00023136"/>
    </source>
</evidence>
<evidence type="ECO:0000256" key="11">
    <source>
        <dbReference type="ARBA" id="ARBA00025044"/>
    </source>
</evidence>
<evidence type="ECO:0000259" key="14">
    <source>
        <dbReference type="Pfam" id="PF01052"/>
    </source>
</evidence>
<keyword evidence="8" id="KW-0283">Flagellar rotation</keyword>
<evidence type="ECO:0000256" key="1">
    <source>
        <dbReference type="ARBA" id="ARBA00004117"/>
    </source>
</evidence>
<keyword evidence="9" id="KW-0472">Membrane</keyword>
<dbReference type="Proteomes" id="UP000196531">
    <property type="component" value="Unassembled WGS sequence"/>
</dbReference>
<evidence type="ECO:0000256" key="2">
    <source>
        <dbReference type="ARBA" id="ARBA00004417"/>
    </source>
</evidence>
<organism evidence="15 16">
    <name type="scientific">Halobacteriovorax marinus</name>
    <dbReference type="NCBI Taxonomy" id="97084"/>
    <lineage>
        <taxon>Bacteria</taxon>
        <taxon>Pseudomonadati</taxon>
        <taxon>Bdellovibrionota</taxon>
        <taxon>Bacteriovoracia</taxon>
        <taxon>Bacteriovoracales</taxon>
        <taxon>Halobacteriovoraceae</taxon>
        <taxon>Halobacteriovorax</taxon>
    </lineage>
</organism>
<feature type="domain" description="Flagellar motor switch protein FliN-like C-terminal" evidence="14">
    <location>
        <begin position="259"/>
        <end position="329"/>
    </location>
</feature>
<keyword evidence="6" id="KW-0145">Chemotaxis</keyword>
<dbReference type="EMBL" id="MAAO01000004">
    <property type="protein sequence ID" value="OUR98642.1"/>
    <property type="molecule type" value="Genomic_DNA"/>
</dbReference>
<dbReference type="AlphaFoldDB" id="A0A1Y5FG05"/>
<dbReference type="InterPro" id="IPR001543">
    <property type="entry name" value="FliN-like_C"/>
</dbReference>
<dbReference type="GO" id="GO:0005886">
    <property type="term" value="C:plasma membrane"/>
    <property type="evidence" value="ECO:0007669"/>
    <property type="project" value="UniProtKB-SubCell"/>
</dbReference>
<dbReference type="Gene3D" id="3.40.1550.10">
    <property type="entry name" value="CheC-like"/>
    <property type="match status" value="1"/>
</dbReference>
<evidence type="ECO:0000256" key="7">
    <source>
        <dbReference type="ARBA" id="ARBA00022519"/>
    </source>
</evidence>
<dbReference type="GO" id="GO:0071978">
    <property type="term" value="P:bacterial-type flagellum-dependent swarming motility"/>
    <property type="evidence" value="ECO:0007669"/>
    <property type="project" value="TreeGrafter"/>
</dbReference>
<evidence type="ECO:0000256" key="10">
    <source>
        <dbReference type="ARBA" id="ARBA00023143"/>
    </source>
</evidence>
<dbReference type="GO" id="GO:0050918">
    <property type="term" value="P:positive chemotaxis"/>
    <property type="evidence" value="ECO:0007669"/>
    <property type="project" value="TreeGrafter"/>
</dbReference>
<comment type="function">
    <text evidence="11">FliM is one of three proteins (FliG, FliN, FliM) that forms the rotor-mounted switch complex (C ring), located at the base of the basal body. This complex interacts with the CheY and CheZ chemotaxis proteins, in addition to contacting components of the motor that determine the direction of flagellar rotation.</text>
</comment>